<dbReference type="Gene3D" id="3.40.1190.10">
    <property type="entry name" value="Mur-like, catalytic domain"/>
    <property type="match status" value="1"/>
</dbReference>
<comment type="similarity">
    <text evidence="7">Belongs to the MurCDEF family.</text>
</comment>
<dbReference type="RefSeq" id="WP_169277407.1">
    <property type="nucleotide sequence ID" value="NZ_JABBCP010000002.1"/>
</dbReference>
<dbReference type="SUPFAM" id="SSF53244">
    <property type="entry name" value="MurD-like peptide ligases, peptide-binding domain"/>
    <property type="match status" value="1"/>
</dbReference>
<comment type="caution">
    <text evidence="11">The sequence shown here is derived from an EMBL/GenBank/DDBJ whole genome shotgun (WGS) entry which is preliminary data.</text>
</comment>
<evidence type="ECO:0000256" key="1">
    <source>
        <dbReference type="ARBA" id="ARBA00004496"/>
    </source>
</evidence>
<comment type="pathway">
    <text evidence="2 7 8">Cell wall biogenesis; peptidoglycan biosynthesis.</text>
</comment>
<sequence>MPLPQTFSLLVLGQGSSGLDVVQWACSHLGDRVSDVTMYGGAKAQPNDRTRELERAGARFVFGTEDVEGAYDICVSSPGISEFSDFFAAGRAHSNEIMGEPEFAFRLSPSNWCAVTGTNGKTTTTSLVDHLLRFADIPSVAVGNIGNPPINEVDGRADGSWFCAELSSYQIATTKELHPRVAILLNITDDHLAWHRTHENYAEAKIRLFQNMDECDLAIVDVEDEGNMAHRDEIFKSGRRVLSLSCEDSGADDAAFVRDGRMVVRLAGVENELVSTADLQIAGHHNVINALAAAAAALACGTSAASVRAGLVNFAPLEHRIEPAGSIAGVRFYNDSKATNTDAVEKALTAFPRDRVILLLGGHDKGTPLEDFSRIVCQHVVAVVCFGEAAERFEHALEFAGAKGSGVTLARAEHMRDAVDVARTLAHADDVVLFSPACSSFDEFSGYEERGRAFKSYLDELRAADAAAIEG</sequence>
<evidence type="ECO:0000313" key="11">
    <source>
        <dbReference type="EMBL" id="NMF55806.1"/>
    </source>
</evidence>
<dbReference type="GO" id="GO:0071555">
    <property type="term" value="P:cell wall organization"/>
    <property type="evidence" value="ECO:0007669"/>
    <property type="project" value="UniProtKB-KW"/>
</dbReference>
<dbReference type="Pfam" id="PF08245">
    <property type="entry name" value="Mur_ligase_M"/>
    <property type="match status" value="1"/>
</dbReference>
<gene>
    <name evidence="7 11" type="primary">murD</name>
    <name evidence="11" type="ORF">HF320_05640</name>
</gene>
<dbReference type="NCBIfam" id="TIGR01087">
    <property type="entry name" value="murD"/>
    <property type="match status" value="1"/>
</dbReference>
<dbReference type="GO" id="GO:0008764">
    <property type="term" value="F:UDP-N-acetylmuramoylalanine-D-glutamate ligase activity"/>
    <property type="evidence" value="ECO:0007669"/>
    <property type="project" value="UniProtKB-UniRule"/>
</dbReference>
<evidence type="ECO:0000256" key="3">
    <source>
        <dbReference type="ARBA" id="ARBA00022490"/>
    </source>
</evidence>
<dbReference type="HAMAP" id="MF_00639">
    <property type="entry name" value="MurD"/>
    <property type="match status" value="1"/>
</dbReference>
<keyword evidence="7 8" id="KW-0961">Cell wall biogenesis/degradation</keyword>
<dbReference type="SUPFAM" id="SSF53623">
    <property type="entry name" value="MurD-like peptide ligases, catalytic domain"/>
    <property type="match status" value="1"/>
</dbReference>
<evidence type="ECO:0000256" key="7">
    <source>
        <dbReference type="HAMAP-Rule" id="MF_00639"/>
    </source>
</evidence>
<dbReference type="GO" id="GO:0005737">
    <property type="term" value="C:cytoplasm"/>
    <property type="evidence" value="ECO:0007669"/>
    <property type="project" value="UniProtKB-SubCell"/>
</dbReference>
<keyword evidence="7 8" id="KW-0573">Peptidoglycan synthesis</keyword>
<evidence type="ECO:0000256" key="4">
    <source>
        <dbReference type="ARBA" id="ARBA00022598"/>
    </source>
</evidence>
<dbReference type="InterPro" id="IPR036565">
    <property type="entry name" value="Mur-like_cat_sf"/>
</dbReference>
<comment type="function">
    <text evidence="7 8">Cell wall formation. Catalyzes the addition of glutamate to the nucleotide precursor UDP-N-acetylmuramoyl-L-alanine (UMA).</text>
</comment>
<keyword evidence="3 7" id="KW-0963">Cytoplasm</keyword>
<evidence type="ECO:0000256" key="2">
    <source>
        <dbReference type="ARBA" id="ARBA00004752"/>
    </source>
</evidence>
<keyword evidence="4 7" id="KW-0436">Ligase</keyword>
<evidence type="ECO:0000256" key="8">
    <source>
        <dbReference type="RuleBase" id="RU003664"/>
    </source>
</evidence>
<keyword evidence="7 8" id="KW-0131">Cell cycle</keyword>
<name>A0A7X9UC68_9ACTN</name>
<proteinExistence type="inferred from homology"/>
<dbReference type="EMBL" id="JABBCP010000002">
    <property type="protein sequence ID" value="NMF55806.1"/>
    <property type="molecule type" value="Genomic_DNA"/>
</dbReference>
<dbReference type="InterPro" id="IPR036615">
    <property type="entry name" value="Mur_ligase_C_dom_sf"/>
</dbReference>
<evidence type="ECO:0000256" key="6">
    <source>
        <dbReference type="ARBA" id="ARBA00022840"/>
    </source>
</evidence>
<dbReference type="InterPro" id="IPR013221">
    <property type="entry name" value="Mur_ligase_cen"/>
</dbReference>
<evidence type="ECO:0000256" key="5">
    <source>
        <dbReference type="ARBA" id="ARBA00022741"/>
    </source>
</evidence>
<evidence type="ECO:0000259" key="10">
    <source>
        <dbReference type="Pfam" id="PF08245"/>
    </source>
</evidence>
<comment type="subcellular location">
    <subcellularLocation>
        <location evidence="1 7 8">Cytoplasm</location>
    </subcellularLocation>
</comment>
<dbReference type="UniPathway" id="UPA00219"/>
<evidence type="ECO:0000259" key="9">
    <source>
        <dbReference type="Pfam" id="PF02875"/>
    </source>
</evidence>
<accession>A0A7X9UC68</accession>
<dbReference type="EC" id="6.3.2.9" evidence="7 8"/>
<dbReference type="AlphaFoldDB" id="A0A7X9UC68"/>
<feature type="domain" description="Mur ligase central" evidence="10">
    <location>
        <begin position="115"/>
        <end position="297"/>
    </location>
</feature>
<reference evidence="11 12" key="1">
    <citation type="submission" date="2020-04" db="EMBL/GenBank/DDBJ databases">
        <title>Collinsella sp. KGMB02528 nov., an anaerobic actinobacterium isolated from human feces.</title>
        <authorList>
            <person name="Han K.-I."/>
            <person name="Eom M.K."/>
            <person name="Kim J.-S."/>
            <person name="Lee K.C."/>
            <person name="Suh M.K."/>
            <person name="Park S.-H."/>
            <person name="Lee J.H."/>
            <person name="Kang S.W."/>
            <person name="Park J.-E."/>
            <person name="Oh B.S."/>
            <person name="Yu S.Y."/>
            <person name="Choi S.-H."/>
            <person name="Lee D.H."/>
            <person name="Yoon H."/>
            <person name="Kim B.-Y."/>
            <person name="Lee J.H."/>
            <person name="Lee J.-S."/>
        </authorList>
    </citation>
    <scope>NUCLEOTIDE SEQUENCE [LARGE SCALE GENOMIC DNA]</scope>
    <source>
        <strain evidence="11 12">KGMB02528</strain>
    </source>
</reference>
<dbReference type="GO" id="GO:0009252">
    <property type="term" value="P:peptidoglycan biosynthetic process"/>
    <property type="evidence" value="ECO:0007669"/>
    <property type="project" value="UniProtKB-UniRule"/>
</dbReference>
<keyword evidence="12" id="KW-1185">Reference proteome</keyword>
<dbReference type="PANTHER" id="PTHR43692">
    <property type="entry name" value="UDP-N-ACETYLMURAMOYLALANINE--D-GLUTAMATE LIGASE"/>
    <property type="match status" value="1"/>
</dbReference>
<keyword evidence="7 8" id="KW-0132">Cell division</keyword>
<keyword evidence="6 7" id="KW-0067">ATP-binding</keyword>
<feature type="binding site" evidence="7">
    <location>
        <begin position="117"/>
        <end position="123"/>
    </location>
    <ligand>
        <name>ATP</name>
        <dbReference type="ChEBI" id="CHEBI:30616"/>
    </ligand>
</feature>
<comment type="catalytic activity">
    <reaction evidence="7 8">
        <text>UDP-N-acetyl-alpha-D-muramoyl-L-alanine + D-glutamate + ATP = UDP-N-acetyl-alpha-D-muramoyl-L-alanyl-D-glutamate + ADP + phosphate + H(+)</text>
        <dbReference type="Rhea" id="RHEA:16429"/>
        <dbReference type="ChEBI" id="CHEBI:15378"/>
        <dbReference type="ChEBI" id="CHEBI:29986"/>
        <dbReference type="ChEBI" id="CHEBI:30616"/>
        <dbReference type="ChEBI" id="CHEBI:43474"/>
        <dbReference type="ChEBI" id="CHEBI:83898"/>
        <dbReference type="ChEBI" id="CHEBI:83900"/>
        <dbReference type="ChEBI" id="CHEBI:456216"/>
        <dbReference type="EC" id="6.3.2.9"/>
    </reaction>
</comment>
<feature type="domain" description="Mur ligase C-terminal" evidence="9">
    <location>
        <begin position="319"/>
        <end position="438"/>
    </location>
</feature>
<protein>
    <recommendedName>
        <fullName evidence="7 8">UDP-N-acetylmuramoylalanine--D-glutamate ligase</fullName>
        <ecNumber evidence="7 8">6.3.2.9</ecNumber>
    </recommendedName>
    <alternativeName>
        <fullName evidence="7">D-glutamic acid-adding enzyme</fullName>
    </alternativeName>
    <alternativeName>
        <fullName evidence="7">UDP-N-acetylmuramoyl-L-alanyl-D-glutamate synthetase</fullName>
    </alternativeName>
</protein>
<keyword evidence="5 7" id="KW-0547">Nucleotide-binding</keyword>
<dbReference type="Gene3D" id="3.90.190.20">
    <property type="entry name" value="Mur ligase, C-terminal domain"/>
    <property type="match status" value="1"/>
</dbReference>
<dbReference type="GO" id="GO:0051301">
    <property type="term" value="P:cell division"/>
    <property type="evidence" value="ECO:0007669"/>
    <property type="project" value="UniProtKB-KW"/>
</dbReference>
<evidence type="ECO:0000313" key="12">
    <source>
        <dbReference type="Proteomes" id="UP000546970"/>
    </source>
</evidence>
<dbReference type="GO" id="GO:0005524">
    <property type="term" value="F:ATP binding"/>
    <property type="evidence" value="ECO:0007669"/>
    <property type="project" value="UniProtKB-UniRule"/>
</dbReference>
<dbReference type="InterPro" id="IPR004101">
    <property type="entry name" value="Mur_ligase_C"/>
</dbReference>
<dbReference type="Pfam" id="PF02875">
    <property type="entry name" value="Mur_ligase_C"/>
    <property type="match status" value="1"/>
</dbReference>
<dbReference type="PANTHER" id="PTHR43692:SF1">
    <property type="entry name" value="UDP-N-ACETYLMURAMOYLALANINE--D-GLUTAMATE LIGASE"/>
    <property type="match status" value="1"/>
</dbReference>
<dbReference type="InterPro" id="IPR005762">
    <property type="entry name" value="MurD"/>
</dbReference>
<keyword evidence="7 8" id="KW-0133">Cell shape</keyword>
<organism evidence="11 12">
    <name type="scientific">Collinsella acetigenes</name>
    <dbReference type="NCBI Taxonomy" id="2713419"/>
    <lineage>
        <taxon>Bacteria</taxon>
        <taxon>Bacillati</taxon>
        <taxon>Actinomycetota</taxon>
        <taxon>Coriobacteriia</taxon>
        <taxon>Coriobacteriales</taxon>
        <taxon>Coriobacteriaceae</taxon>
        <taxon>Collinsella</taxon>
    </lineage>
</organism>
<dbReference type="GO" id="GO:0008360">
    <property type="term" value="P:regulation of cell shape"/>
    <property type="evidence" value="ECO:0007669"/>
    <property type="project" value="UniProtKB-KW"/>
</dbReference>
<dbReference type="Proteomes" id="UP000546970">
    <property type="component" value="Unassembled WGS sequence"/>
</dbReference>